<gene>
    <name evidence="2" type="ORF">A6048_15030</name>
</gene>
<name>A0AAD0NP80_9ACTN</name>
<dbReference type="Proteomes" id="UP000244903">
    <property type="component" value="Chromosome"/>
</dbReference>
<dbReference type="RefSeq" id="WP_107746695.1">
    <property type="nucleotide sequence ID" value="NZ_CP015453.1"/>
</dbReference>
<sequence>MLMKRLTSALAGVSMAAVTAVAVTPTANAQADVIDDTRTVTFTCQGTDVGQALVSPTEFDVTFPEEVAPGEFFSVTLQPGQMRNNNRALQRITFDYALPANASIIGLNLGSDGLNVGGTAQVGRVDATSKTTSANGGVARIWGGVSARYGTSNSTNGTGGLTVNASTDFRLPSLEVVMRAPATVGEEISIGLPGANLTGFSAASTDFQWIKARTSSFSNNAVANECTSGADAAELTTTTVGDLDPVLLDTTTTVTSSVDVLGPNQPTTLTAQVGTQYGVLPQIASGDVTFRDATSDEILGTATPDSSGVASIQHTFDPLTPGQPDETRTVVAEFSGVDGDLTGSTSTPITVTLTGDPTVTYTTTFNLTAVLNQEDEGFVPVTINASIVRPSGTTIPDGFRVQLFRGNTAIGEPMALPEGNTMSWTDSIERLPQTRTQTYRVESVPFVEDFEEWAGTSPAPVTVTVNGTDPSLDPPIVPGTGSLGALTGSLGSLTGS</sequence>
<keyword evidence="3" id="KW-1185">Reference proteome</keyword>
<protein>
    <recommendedName>
        <fullName evidence="4">Ig-like domain-containing protein</fullName>
    </recommendedName>
</protein>
<organism evidence="2 3">
    <name type="scientific">Dietzia psychralcaliphila</name>
    <dbReference type="NCBI Taxonomy" id="139021"/>
    <lineage>
        <taxon>Bacteria</taxon>
        <taxon>Bacillati</taxon>
        <taxon>Actinomycetota</taxon>
        <taxon>Actinomycetes</taxon>
        <taxon>Mycobacteriales</taxon>
        <taxon>Dietziaceae</taxon>
        <taxon>Dietzia</taxon>
    </lineage>
</organism>
<evidence type="ECO:0000313" key="3">
    <source>
        <dbReference type="Proteomes" id="UP000244903"/>
    </source>
</evidence>
<dbReference type="KEGG" id="dpc:A6048_15030"/>
<accession>A0AAD0NP80</accession>
<dbReference type="AlphaFoldDB" id="A0AAD0NP80"/>
<reference evidence="2 3" key="1">
    <citation type="submission" date="2016-04" db="EMBL/GenBank/DDBJ databases">
        <title>Complete genome sequence of the haloalkaliphilic hydrocarbon-degrading bacterium Dietzia psychralcaliphila ILA-1T, isolated from a drain of a fish product-processing plant.</title>
        <authorList>
            <person name="Zhao J."/>
            <person name="Hu B."/>
            <person name="Geng S."/>
            <person name="Nie Y."/>
            <person name="Tang Y."/>
        </authorList>
    </citation>
    <scope>NUCLEOTIDE SEQUENCE [LARGE SCALE GENOMIC DNA]</scope>
    <source>
        <strain evidence="2 3">ILA-1</strain>
    </source>
</reference>
<evidence type="ECO:0000313" key="2">
    <source>
        <dbReference type="EMBL" id="AWH96582.1"/>
    </source>
</evidence>
<proteinExistence type="predicted"/>
<keyword evidence="1" id="KW-0732">Signal</keyword>
<evidence type="ECO:0008006" key="4">
    <source>
        <dbReference type="Google" id="ProtNLM"/>
    </source>
</evidence>
<feature type="signal peptide" evidence="1">
    <location>
        <begin position="1"/>
        <end position="29"/>
    </location>
</feature>
<dbReference type="EMBL" id="CP015453">
    <property type="protein sequence ID" value="AWH96582.1"/>
    <property type="molecule type" value="Genomic_DNA"/>
</dbReference>
<evidence type="ECO:0000256" key="1">
    <source>
        <dbReference type="SAM" id="SignalP"/>
    </source>
</evidence>
<feature type="chain" id="PRO_5042126586" description="Ig-like domain-containing protein" evidence="1">
    <location>
        <begin position="30"/>
        <end position="496"/>
    </location>
</feature>